<dbReference type="Pfam" id="PF01650">
    <property type="entry name" value="Peptidase_C13"/>
    <property type="match status" value="1"/>
</dbReference>
<keyword evidence="1" id="KW-0472">Membrane</keyword>
<evidence type="ECO:0000259" key="3">
    <source>
        <dbReference type="Pfam" id="PF14317"/>
    </source>
</evidence>
<evidence type="ECO:0000259" key="2">
    <source>
        <dbReference type="Pfam" id="PF09832"/>
    </source>
</evidence>
<evidence type="ECO:0000313" key="4">
    <source>
        <dbReference type="EMBL" id="ACV37127.1"/>
    </source>
</evidence>
<dbReference type="InterPro" id="IPR018637">
    <property type="entry name" value="DUF2059"/>
</dbReference>
<proteinExistence type="predicted"/>
<reference evidence="4" key="1">
    <citation type="submission" date="2009-08" db="EMBL/GenBank/DDBJ databases">
        <authorList>
            <consortium name="US DOE Joint Genome Institute"/>
            <person name="Lucas S."/>
            <person name="Copeland A."/>
            <person name="Lapidus A."/>
            <person name="Glavina del Rio T."/>
            <person name="Dalin E."/>
            <person name="Tice H."/>
            <person name="Bruce D."/>
            <person name="Barry K."/>
            <person name="Pitluck S."/>
            <person name="Lowry S."/>
            <person name="Larimer F."/>
            <person name="Land M."/>
            <person name="Hauser L."/>
            <person name="Kyrpides N."/>
            <person name="Ivanova N."/>
            <person name="McMahon K.D."/>
            <person name="Hugenholtz P."/>
        </authorList>
    </citation>
    <scope>NUCLEOTIDE SEQUENCE</scope>
    <source>
        <strain evidence="4">UW-1</strain>
    </source>
</reference>
<reference evidence="4" key="2">
    <citation type="submission" date="2009-09" db="EMBL/GenBank/DDBJ databases">
        <title>Complete sequence of chromosome of Candidatus Accumulibacter phosphatis clade IIA str. UW-1.</title>
        <authorList>
            <consortium name="US DOE Joint Genome Institute"/>
            <person name="Martin H.G."/>
            <person name="Ivanova N."/>
            <person name="Kunin V."/>
            <person name="Warnecke F."/>
            <person name="Barry K."/>
            <person name="He S."/>
            <person name="Salamov A."/>
            <person name="Szeto E."/>
            <person name="Dalin E."/>
            <person name="Pangilinan J.L."/>
            <person name="Lapidus A."/>
            <person name="Lowry S."/>
            <person name="Kyrpides N.C."/>
            <person name="McMahon K.D."/>
            <person name="Hugenholtz P."/>
        </authorList>
    </citation>
    <scope>NUCLEOTIDE SEQUENCE [LARGE SCALE GENOMIC DNA]</scope>
    <source>
        <strain evidence="4">UW-1</strain>
    </source>
</reference>
<organism evidence="4">
    <name type="scientific">Accumulibacter regalis</name>
    <dbReference type="NCBI Taxonomy" id="522306"/>
    <lineage>
        <taxon>Bacteria</taxon>
        <taxon>Pseudomonadati</taxon>
        <taxon>Pseudomonadota</taxon>
        <taxon>Betaproteobacteria</taxon>
        <taxon>Candidatus Accumulibacter</taxon>
    </lineage>
</organism>
<evidence type="ECO:0000256" key="1">
    <source>
        <dbReference type="SAM" id="Phobius"/>
    </source>
</evidence>
<dbReference type="EMBL" id="CP001715">
    <property type="protein sequence ID" value="ACV37127.1"/>
    <property type="molecule type" value="Genomic_DNA"/>
</dbReference>
<dbReference type="Gene3D" id="3.40.50.1460">
    <property type="match status" value="1"/>
</dbReference>
<feature type="transmembrane region" description="Helical" evidence="1">
    <location>
        <begin position="20"/>
        <end position="38"/>
    </location>
</feature>
<dbReference type="KEGG" id="app:CAP2UW1_3877"/>
<dbReference type="GO" id="GO:0006508">
    <property type="term" value="P:proteolysis"/>
    <property type="evidence" value="ECO:0007669"/>
    <property type="project" value="InterPro"/>
</dbReference>
<dbReference type="eggNOG" id="COG4249">
    <property type="taxonomic scope" value="Bacteria"/>
</dbReference>
<keyword evidence="1" id="KW-1133">Transmembrane helix</keyword>
<dbReference type="AlphaFoldDB" id="C7RLH8"/>
<name>C7RLH8_ACCRE</name>
<sequence length="795" mass="87006">MAVGLLVSEAWLGGGEGKWPALALLVGVVVLGVQQALLQESMLRRIAEGSCFVRGRRVLEVKDDGLRWASDDGTSFVAWPAIRSLETANDDLLIYLDDVSFIPVPASAFASHAEQADFVALLRQRIGGAAVPTGTPAATVPRDLPVAGVGSAGRPSGWRAFLQYLRLGLRLAAFLPLPSRLPSASWSQFIALTALGIVLPVVEALLRVGPDGVFSEEGLPGALFHVPMMLFAAWGVACLARRQRQTLALLTLLAAVQVAVEALYLLLFHAVGAATDFLPREWREAIDYLPPWWVALAFAGAAIRFLGLPAGRSLAVVAVAGLLLGLPASVVYHDRSLWIEAHDEEASGDFERKHLSLVAEDAFYLQPRLLERELAALKPGRPGVTDLYFVGAAGYSRQDVFMREVRSVAELFRERFATEGRSVLLINNPKSVAESPIASATSLGLTLRRIGAIMDPDEDILFLFLTSHGSKDHKFALDFWPMRFNTLDPRRLRELLDEAGIKRRVVVISACYSGGFIDALKDDNTLVIAAAAPDRNSFGCSNEADFTYFGKAYFDEALRQTYSFVEAFERARPLIAARETREDFPESDPRLSLGEAIRQPLAAFALARQVASTQPTAANARLPAVAGGKYDELLSLFAVPDQARQLGRHCLHEMSLVAPGQLVKSQPDYFGGLGPDSPYWVELVAAYQRYAEGLCSAANSETALRDVYRDLWREKLAERDMDAALKLFRTPAGRRWVAAQNEVAREAPERIGETRTPLLAQALRRLQAEQARILESYRREVEKRGAQAAAGQARP</sequence>
<feature type="domain" description="YcxB-like C-terminal" evidence="3">
    <location>
        <begin position="63"/>
        <end position="122"/>
    </location>
</feature>
<keyword evidence="1" id="KW-0812">Transmembrane</keyword>
<feature type="transmembrane region" description="Helical" evidence="1">
    <location>
        <begin position="247"/>
        <end position="268"/>
    </location>
</feature>
<feature type="transmembrane region" description="Helical" evidence="1">
    <location>
        <begin position="314"/>
        <end position="332"/>
    </location>
</feature>
<dbReference type="HOGENOM" id="CLU_353259_0_0_4"/>
<dbReference type="InterPro" id="IPR001096">
    <property type="entry name" value="Peptidase_C13"/>
</dbReference>
<accession>C7RLH8</accession>
<feature type="domain" description="DUF2059" evidence="2">
    <location>
        <begin position="704"/>
        <end position="756"/>
    </location>
</feature>
<dbReference type="STRING" id="522306.CAP2UW1_3877"/>
<gene>
    <name evidence="4" type="ordered locus">CAP2UW1_3877</name>
</gene>
<dbReference type="Pfam" id="PF09832">
    <property type="entry name" value="DUF2059"/>
    <property type="match status" value="1"/>
</dbReference>
<feature type="transmembrane region" description="Helical" evidence="1">
    <location>
        <begin position="189"/>
        <end position="210"/>
    </location>
</feature>
<feature type="transmembrane region" description="Helical" evidence="1">
    <location>
        <begin position="288"/>
        <end position="307"/>
    </location>
</feature>
<dbReference type="InterPro" id="IPR025588">
    <property type="entry name" value="YcxB-like_C"/>
</dbReference>
<dbReference type="GO" id="GO:0008233">
    <property type="term" value="F:peptidase activity"/>
    <property type="evidence" value="ECO:0007669"/>
    <property type="project" value="InterPro"/>
</dbReference>
<dbReference type="Pfam" id="PF14317">
    <property type="entry name" value="YcxB"/>
    <property type="match status" value="1"/>
</dbReference>
<feature type="transmembrane region" description="Helical" evidence="1">
    <location>
        <begin position="222"/>
        <end position="240"/>
    </location>
</feature>
<dbReference type="SUPFAM" id="SSF52129">
    <property type="entry name" value="Caspase-like"/>
    <property type="match status" value="1"/>
</dbReference>
<protein>
    <submittedName>
        <fullName evidence="4">Peptidase C13, legumain asparaginyl peptidase</fullName>
    </submittedName>
</protein>
<dbReference type="InterPro" id="IPR029030">
    <property type="entry name" value="Caspase-like_dom_sf"/>
</dbReference>